<dbReference type="EMBL" id="VJMH01006411">
    <property type="protein sequence ID" value="KAF0689800.1"/>
    <property type="molecule type" value="Genomic_DNA"/>
</dbReference>
<dbReference type="AlphaFoldDB" id="A0A485LB05"/>
<organism evidence="3 4">
    <name type="scientific">Aphanomyces stellatus</name>
    <dbReference type="NCBI Taxonomy" id="120398"/>
    <lineage>
        <taxon>Eukaryota</taxon>
        <taxon>Sar</taxon>
        <taxon>Stramenopiles</taxon>
        <taxon>Oomycota</taxon>
        <taxon>Saprolegniomycetes</taxon>
        <taxon>Saprolegniales</taxon>
        <taxon>Verrucalvaceae</taxon>
        <taxon>Aphanomyces</taxon>
    </lineage>
</organism>
<evidence type="ECO:0000256" key="1">
    <source>
        <dbReference type="SAM" id="MobiDB-lite"/>
    </source>
</evidence>
<sequence length="231" mass="25495">MMLRLEAYQTTLGRWLPVTVPLVWMRSRIEKAEKQSGLSRRDSKNLSMLQVVKDIARDKYEIDGARVDGSSDTVVQLLVLRVLAFLHARDDANDDDTNQRPRPGNRSPTPNRLARAREATALAFVERVLRGSARTQSGGDIYDAIALVCANQHVTLCPVSHDVLPVALRVDDADSPDGRFHLHLTVHMQFKAMQTLASPSSSAATNATSPLHGPLRSGTSRRPRGRSSSPR</sequence>
<protein>
    <submittedName>
        <fullName evidence="3">Aste57867_18788 protein</fullName>
    </submittedName>
</protein>
<name>A0A485LB05_9STRA</name>
<feature type="region of interest" description="Disordered" evidence="1">
    <location>
        <begin position="197"/>
        <end position="231"/>
    </location>
</feature>
<evidence type="ECO:0000313" key="4">
    <source>
        <dbReference type="Proteomes" id="UP000332933"/>
    </source>
</evidence>
<accession>A0A485LB05</accession>
<reference evidence="3 4" key="1">
    <citation type="submission" date="2019-03" db="EMBL/GenBank/DDBJ databases">
        <authorList>
            <person name="Gaulin E."/>
            <person name="Dumas B."/>
        </authorList>
    </citation>
    <scope>NUCLEOTIDE SEQUENCE [LARGE SCALE GENOMIC DNA]</scope>
    <source>
        <strain evidence="3">CBS 568.67</strain>
    </source>
</reference>
<evidence type="ECO:0000313" key="2">
    <source>
        <dbReference type="EMBL" id="KAF0689800.1"/>
    </source>
</evidence>
<feature type="region of interest" description="Disordered" evidence="1">
    <location>
        <begin position="91"/>
        <end position="113"/>
    </location>
</feature>
<evidence type="ECO:0000313" key="3">
    <source>
        <dbReference type="EMBL" id="VFT95522.1"/>
    </source>
</evidence>
<dbReference type="Proteomes" id="UP000332933">
    <property type="component" value="Unassembled WGS sequence"/>
</dbReference>
<keyword evidence="4" id="KW-1185">Reference proteome</keyword>
<dbReference type="EMBL" id="CAADRA010006432">
    <property type="protein sequence ID" value="VFT95522.1"/>
    <property type="molecule type" value="Genomic_DNA"/>
</dbReference>
<gene>
    <name evidence="3" type="primary">Aste57867_18788</name>
    <name evidence="2" type="ORF">As57867_018724</name>
    <name evidence="3" type="ORF">ASTE57867_18788</name>
</gene>
<dbReference type="OrthoDB" id="72766at2759"/>
<proteinExistence type="predicted"/>
<reference evidence="2" key="2">
    <citation type="submission" date="2019-06" db="EMBL/GenBank/DDBJ databases">
        <title>Genomics analysis of Aphanomyces spp. identifies a new class of oomycete effector associated with host adaptation.</title>
        <authorList>
            <person name="Gaulin E."/>
        </authorList>
    </citation>
    <scope>NUCLEOTIDE SEQUENCE</scope>
    <source>
        <strain evidence="2">CBS 578.67</strain>
    </source>
</reference>
<feature type="compositionally biased region" description="Low complexity" evidence="1">
    <location>
        <begin position="197"/>
        <end position="218"/>
    </location>
</feature>